<dbReference type="SUPFAM" id="SSF88946">
    <property type="entry name" value="Sigma2 domain of RNA polymerase sigma factors"/>
    <property type="match status" value="1"/>
</dbReference>
<dbReference type="Pfam" id="PF08281">
    <property type="entry name" value="Sigma70_r4_2"/>
    <property type="match status" value="1"/>
</dbReference>
<comment type="similarity">
    <text evidence="1">Belongs to the sigma-70 factor family. ECF subfamily.</text>
</comment>
<dbReference type="Pfam" id="PF04542">
    <property type="entry name" value="Sigma70_r2"/>
    <property type="match status" value="1"/>
</dbReference>
<proteinExistence type="inferred from homology"/>
<dbReference type="EMBL" id="JACRTI010000002">
    <property type="protein sequence ID" value="MBC8600405.1"/>
    <property type="molecule type" value="Genomic_DNA"/>
</dbReference>
<reference evidence="7 8" key="1">
    <citation type="submission" date="2020-08" db="EMBL/GenBank/DDBJ databases">
        <title>Genome public.</title>
        <authorList>
            <person name="Liu C."/>
            <person name="Sun Q."/>
        </authorList>
    </citation>
    <scope>NUCLEOTIDE SEQUENCE [LARGE SCALE GENOMIC DNA]</scope>
    <source>
        <strain evidence="7 8">426_9</strain>
    </source>
</reference>
<dbReference type="InterPro" id="IPR013325">
    <property type="entry name" value="RNA_pol_sigma_r2"/>
</dbReference>
<evidence type="ECO:0000313" key="7">
    <source>
        <dbReference type="EMBL" id="MBC8600405.1"/>
    </source>
</evidence>
<comment type="caution">
    <text evidence="7">The sequence shown here is derived from an EMBL/GenBank/DDBJ whole genome shotgun (WGS) entry which is preliminary data.</text>
</comment>
<evidence type="ECO:0000256" key="1">
    <source>
        <dbReference type="ARBA" id="ARBA00010641"/>
    </source>
</evidence>
<dbReference type="SUPFAM" id="SSF88659">
    <property type="entry name" value="Sigma3 and sigma4 domains of RNA polymerase sigma factors"/>
    <property type="match status" value="1"/>
</dbReference>
<dbReference type="PANTHER" id="PTHR43133:SF46">
    <property type="entry name" value="RNA POLYMERASE SIGMA-70 FACTOR ECF SUBFAMILY"/>
    <property type="match status" value="1"/>
</dbReference>
<dbReference type="NCBIfam" id="TIGR02985">
    <property type="entry name" value="Sig70_bacteroi1"/>
    <property type="match status" value="1"/>
</dbReference>
<evidence type="ECO:0000313" key="8">
    <source>
        <dbReference type="Proteomes" id="UP000629596"/>
    </source>
</evidence>
<protein>
    <submittedName>
        <fullName evidence="7">RNA polymerase sigma-70 factor</fullName>
    </submittedName>
</protein>
<dbReference type="InterPro" id="IPR013324">
    <property type="entry name" value="RNA_pol_sigma_r3/r4-like"/>
</dbReference>
<organism evidence="7 8">
    <name type="scientific">Parabacteroides acidifaciens</name>
    <dbReference type="NCBI Taxonomy" id="2290935"/>
    <lineage>
        <taxon>Bacteria</taxon>
        <taxon>Pseudomonadati</taxon>
        <taxon>Bacteroidota</taxon>
        <taxon>Bacteroidia</taxon>
        <taxon>Bacteroidales</taxon>
        <taxon>Tannerellaceae</taxon>
        <taxon>Parabacteroides</taxon>
    </lineage>
</organism>
<evidence type="ECO:0000256" key="4">
    <source>
        <dbReference type="ARBA" id="ARBA00023163"/>
    </source>
</evidence>
<keyword evidence="2" id="KW-0805">Transcription regulation</keyword>
<dbReference type="InterPro" id="IPR013249">
    <property type="entry name" value="RNA_pol_sigma70_r4_t2"/>
</dbReference>
<evidence type="ECO:0000256" key="3">
    <source>
        <dbReference type="ARBA" id="ARBA00023082"/>
    </source>
</evidence>
<evidence type="ECO:0000256" key="2">
    <source>
        <dbReference type="ARBA" id="ARBA00023015"/>
    </source>
</evidence>
<evidence type="ECO:0000259" key="6">
    <source>
        <dbReference type="Pfam" id="PF08281"/>
    </source>
</evidence>
<keyword evidence="4" id="KW-0804">Transcription</keyword>
<sequence>MRPVIVDFKYMILMLHEIQYTTDESLFQYLTKGDEKAFDVLFLKYYPSLCAYARQFVEYDDGQEIVQDVMVWLWENREMHTFEISPKSYLFKAVKNRCLTLISRNEIKQRIVNTLYDDQQLRYEDPDFYIVEELSRKIEEALQRLPNSYREAFEMNRFQHLTYGEIASQLNVSSKTVDYRIQQALKLLRVDLRDYLPILLAII</sequence>
<keyword evidence="3" id="KW-0731">Sigma factor</keyword>
<dbReference type="CDD" id="cd06171">
    <property type="entry name" value="Sigma70_r4"/>
    <property type="match status" value="1"/>
</dbReference>
<name>A0ABR7NWA4_9BACT</name>
<dbReference type="InterPro" id="IPR039425">
    <property type="entry name" value="RNA_pol_sigma-70-like"/>
</dbReference>
<dbReference type="PANTHER" id="PTHR43133">
    <property type="entry name" value="RNA POLYMERASE ECF-TYPE SIGMA FACTO"/>
    <property type="match status" value="1"/>
</dbReference>
<keyword evidence="8" id="KW-1185">Reference proteome</keyword>
<feature type="domain" description="RNA polymerase sigma factor 70 region 4 type 2" evidence="6">
    <location>
        <begin position="136"/>
        <end position="188"/>
    </location>
</feature>
<evidence type="ECO:0000259" key="5">
    <source>
        <dbReference type="Pfam" id="PF04542"/>
    </source>
</evidence>
<dbReference type="Gene3D" id="1.10.1740.10">
    <property type="match status" value="1"/>
</dbReference>
<dbReference type="InterPro" id="IPR014327">
    <property type="entry name" value="RNA_pol_sigma70_bacteroid"/>
</dbReference>
<accession>A0ABR7NWA4</accession>
<dbReference type="NCBIfam" id="TIGR02937">
    <property type="entry name" value="sigma70-ECF"/>
    <property type="match status" value="1"/>
</dbReference>
<gene>
    <name evidence="7" type="ORF">H8784_01565</name>
</gene>
<dbReference type="Gene3D" id="1.10.10.10">
    <property type="entry name" value="Winged helix-like DNA-binding domain superfamily/Winged helix DNA-binding domain"/>
    <property type="match status" value="1"/>
</dbReference>
<feature type="domain" description="RNA polymerase sigma-70 region 2" evidence="5">
    <location>
        <begin position="41"/>
        <end position="105"/>
    </location>
</feature>
<dbReference type="InterPro" id="IPR014284">
    <property type="entry name" value="RNA_pol_sigma-70_dom"/>
</dbReference>
<dbReference type="InterPro" id="IPR007627">
    <property type="entry name" value="RNA_pol_sigma70_r2"/>
</dbReference>
<dbReference type="Proteomes" id="UP000629596">
    <property type="component" value="Unassembled WGS sequence"/>
</dbReference>
<dbReference type="InterPro" id="IPR036388">
    <property type="entry name" value="WH-like_DNA-bd_sf"/>
</dbReference>